<evidence type="ECO:0000256" key="1">
    <source>
        <dbReference type="SAM" id="Phobius"/>
    </source>
</evidence>
<evidence type="ECO:0000313" key="3">
    <source>
        <dbReference type="Proteomes" id="UP001596227"/>
    </source>
</evidence>
<organism evidence="2 3">
    <name type="scientific">Lactiplantibacillus daoliensis</name>
    <dbReference type="NCBI Taxonomy" id="2559916"/>
    <lineage>
        <taxon>Bacteria</taxon>
        <taxon>Bacillati</taxon>
        <taxon>Bacillota</taxon>
        <taxon>Bacilli</taxon>
        <taxon>Lactobacillales</taxon>
        <taxon>Lactobacillaceae</taxon>
        <taxon>Lactiplantibacillus</taxon>
    </lineage>
</organism>
<keyword evidence="1" id="KW-1133">Transmembrane helix</keyword>
<sequence>MKSSEIRYPVTRLKIGFVTLNVVLLIVSLLFSQLWLLASLAFVSLLILNGQFLIFEDTRDHQPLSRWSLVLTLALIVVSVLKFVIITSL</sequence>
<keyword evidence="1" id="KW-0472">Membrane</keyword>
<comment type="caution">
    <text evidence="2">The sequence shown here is derived from an EMBL/GenBank/DDBJ whole genome shotgun (WGS) entry which is preliminary data.</text>
</comment>
<feature type="transmembrane region" description="Helical" evidence="1">
    <location>
        <begin position="37"/>
        <end position="55"/>
    </location>
</feature>
<keyword evidence="3" id="KW-1185">Reference proteome</keyword>
<dbReference type="EMBL" id="JBHSSB010000003">
    <property type="protein sequence ID" value="MFC6293669.1"/>
    <property type="molecule type" value="Genomic_DNA"/>
</dbReference>
<feature type="transmembrane region" description="Helical" evidence="1">
    <location>
        <begin position="67"/>
        <end position="86"/>
    </location>
</feature>
<dbReference type="RefSeq" id="WP_137607938.1">
    <property type="nucleotide sequence ID" value="NZ_BJDH01000009.1"/>
</dbReference>
<reference evidence="3" key="1">
    <citation type="journal article" date="2019" name="Int. J. Syst. Evol. Microbiol.">
        <title>The Global Catalogue of Microorganisms (GCM) 10K type strain sequencing project: providing services to taxonomists for standard genome sequencing and annotation.</title>
        <authorList>
            <consortium name="The Broad Institute Genomics Platform"/>
            <consortium name="The Broad Institute Genome Sequencing Center for Infectious Disease"/>
            <person name="Wu L."/>
            <person name="Ma J."/>
        </authorList>
    </citation>
    <scope>NUCLEOTIDE SEQUENCE [LARGE SCALE GENOMIC DNA]</scope>
    <source>
        <strain evidence="3">CCM 8934</strain>
    </source>
</reference>
<keyword evidence="1" id="KW-0812">Transmembrane</keyword>
<protein>
    <recommendedName>
        <fullName evidence="4">Integral membrane protein</fullName>
    </recommendedName>
</protein>
<accession>A0ABW1UEK6</accession>
<evidence type="ECO:0000313" key="2">
    <source>
        <dbReference type="EMBL" id="MFC6293669.1"/>
    </source>
</evidence>
<proteinExistence type="predicted"/>
<name>A0ABW1UEK6_9LACO</name>
<evidence type="ECO:0008006" key="4">
    <source>
        <dbReference type="Google" id="ProtNLM"/>
    </source>
</evidence>
<dbReference type="Proteomes" id="UP001596227">
    <property type="component" value="Unassembled WGS sequence"/>
</dbReference>
<gene>
    <name evidence="2" type="ORF">ACFQH1_00180</name>
</gene>
<feature type="transmembrane region" description="Helical" evidence="1">
    <location>
        <begin position="12"/>
        <end position="31"/>
    </location>
</feature>